<dbReference type="Proteomes" id="UP001153678">
    <property type="component" value="Unassembled WGS sequence"/>
</dbReference>
<dbReference type="OrthoDB" id="550575at2759"/>
<reference evidence="2" key="1">
    <citation type="submission" date="2022-08" db="EMBL/GenBank/DDBJ databases">
        <authorList>
            <person name="Kallberg Y."/>
            <person name="Tangrot J."/>
            <person name="Rosling A."/>
        </authorList>
    </citation>
    <scope>NUCLEOTIDE SEQUENCE</scope>
    <source>
        <strain evidence="2">Wild A</strain>
    </source>
</reference>
<feature type="domain" description="F-box/LRR-repeat protein 15-like leucin rich repeat" evidence="1">
    <location>
        <begin position="122"/>
        <end position="218"/>
    </location>
</feature>
<evidence type="ECO:0000259" key="1">
    <source>
        <dbReference type="Pfam" id="PF25372"/>
    </source>
</evidence>
<dbReference type="PANTHER" id="PTHR13318">
    <property type="entry name" value="PARTNER OF PAIRED, ISOFORM B-RELATED"/>
    <property type="match status" value="1"/>
</dbReference>
<dbReference type="GO" id="GO:0031146">
    <property type="term" value="P:SCF-dependent proteasomal ubiquitin-dependent protein catabolic process"/>
    <property type="evidence" value="ECO:0007669"/>
    <property type="project" value="TreeGrafter"/>
</dbReference>
<dbReference type="AlphaFoldDB" id="A0A9W4WUL8"/>
<dbReference type="Gene3D" id="3.80.10.10">
    <property type="entry name" value="Ribonuclease Inhibitor"/>
    <property type="match status" value="1"/>
</dbReference>
<name>A0A9W4WUL8_9GLOM</name>
<dbReference type="GO" id="GO:0019005">
    <property type="term" value="C:SCF ubiquitin ligase complex"/>
    <property type="evidence" value="ECO:0007669"/>
    <property type="project" value="TreeGrafter"/>
</dbReference>
<dbReference type="InterPro" id="IPR057207">
    <property type="entry name" value="FBXL15_LRR"/>
</dbReference>
<comment type="caution">
    <text evidence="2">The sequence shown here is derived from an EMBL/GenBank/DDBJ whole genome shotgun (WGS) entry which is preliminary data.</text>
</comment>
<dbReference type="SMART" id="SM00367">
    <property type="entry name" value="LRR_CC"/>
    <property type="match status" value="5"/>
</dbReference>
<proteinExistence type="predicted"/>
<keyword evidence="3" id="KW-1185">Reference proteome</keyword>
<dbReference type="Pfam" id="PF25372">
    <property type="entry name" value="DUF7885"/>
    <property type="match status" value="1"/>
</dbReference>
<dbReference type="EMBL" id="CAMKVN010005019">
    <property type="protein sequence ID" value="CAI2188135.1"/>
    <property type="molecule type" value="Genomic_DNA"/>
</dbReference>
<dbReference type="InterPro" id="IPR006553">
    <property type="entry name" value="Leu-rich_rpt_Cys-con_subtyp"/>
</dbReference>
<gene>
    <name evidence="2" type="ORF">FWILDA_LOCUS13428</name>
</gene>
<evidence type="ECO:0000313" key="3">
    <source>
        <dbReference type="Proteomes" id="UP001153678"/>
    </source>
</evidence>
<dbReference type="InterPro" id="IPR032675">
    <property type="entry name" value="LRR_dom_sf"/>
</dbReference>
<evidence type="ECO:0000313" key="2">
    <source>
        <dbReference type="EMBL" id="CAI2188135.1"/>
    </source>
</evidence>
<sequence>MKKQGLTIYGDFVPFCEETDSSETKETNDSKYAGGRKDCTRLKKFMKIVRKRQKPVYSSNLTHLEISHYRYLSDKKIKGIVCLFPNIVHLDFNFSTGFSDKTLNRIAESYPNLKYLNLQKDEYVSCNMGIITGKGLYAIARSCHKLEYLNISHRTDICGQSICNVIRSCPRLQQLDLGFCGISDITIEEIARSCPNLKYLNLRGCYKISKEAVDQLVSLNPNINIENFVDTITPPDFISAFRDYQVPLKPLVQHNVANNQYLAQNLLSLCMRDSLQWYSDPGLVDWNNRPEW</sequence>
<feature type="non-terminal residue" evidence="2">
    <location>
        <position position="1"/>
    </location>
</feature>
<organism evidence="2 3">
    <name type="scientific">Funneliformis geosporum</name>
    <dbReference type="NCBI Taxonomy" id="1117311"/>
    <lineage>
        <taxon>Eukaryota</taxon>
        <taxon>Fungi</taxon>
        <taxon>Fungi incertae sedis</taxon>
        <taxon>Mucoromycota</taxon>
        <taxon>Glomeromycotina</taxon>
        <taxon>Glomeromycetes</taxon>
        <taxon>Glomerales</taxon>
        <taxon>Glomeraceae</taxon>
        <taxon>Funneliformis</taxon>
    </lineage>
</organism>
<protein>
    <submittedName>
        <fullName evidence="2">4346_t:CDS:1</fullName>
    </submittedName>
</protein>
<accession>A0A9W4WUL8</accession>
<dbReference type="SUPFAM" id="SSF52047">
    <property type="entry name" value="RNI-like"/>
    <property type="match status" value="1"/>
</dbReference>